<proteinExistence type="predicted"/>
<feature type="compositionally biased region" description="Polar residues" evidence="1">
    <location>
        <begin position="27"/>
        <end position="39"/>
    </location>
</feature>
<keyword evidence="3" id="KW-1185">Reference proteome</keyword>
<dbReference type="EMBL" id="CP116805">
    <property type="protein sequence ID" value="WCL54456.1"/>
    <property type="molecule type" value="Genomic_DNA"/>
</dbReference>
<feature type="region of interest" description="Disordered" evidence="1">
    <location>
        <begin position="73"/>
        <end position="98"/>
    </location>
</feature>
<name>A0AAE9XT43_9PROT</name>
<reference evidence="2" key="1">
    <citation type="submission" date="2023-01" db="EMBL/GenBank/DDBJ databases">
        <title>The genome sequence of Kordiimonadaceae bacterium 6D33.</title>
        <authorList>
            <person name="Liu Y."/>
        </authorList>
    </citation>
    <scope>NUCLEOTIDE SEQUENCE</scope>
    <source>
        <strain evidence="2">6D33</strain>
    </source>
</reference>
<dbReference type="RefSeq" id="WP_289504175.1">
    <property type="nucleotide sequence ID" value="NZ_CP116805.1"/>
</dbReference>
<accession>A0AAE9XT43</accession>
<evidence type="ECO:0000313" key="3">
    <source>
        <dbReference type="Proteomes" id="UP001217500"/>
    </source>
</evidence>
<organism evidence="2 3">
    <name type="scientific">Gimibacter soli</name>
    <dbReference type="NCBI Taxonomy" id="3024400"/>
    <lineage>
        <taxon>Bacteria</taxon>
        <taxon>Pseudomonadati</taxon>
        <taxon>Pseudomonadota</taxon>
        <taxon>Alphaproteobacteria</taxon>
        <taxon>Kordiimonadales</taxon>
        <taxon>Temperatibacteraceae</taxon>
        <taxon>Gimibacter</taxon>
    </lineage>
</organism>
<evidence type="ECO:0000313" key="2">
    <source>
        <dbReference type="EMBL" id="WCL54456.1"/>
    </source>
</evidence>
<protein>
    <submittedName>
        <fullName evidence="2">Uncharacterized protein</fullName>
    </submittedName>
</protein>
<dbReference type="AlphaFoldDB" id="A0AAE9XT43"/>
<gene>
    <name evidence="2" type="ORF">PH603_01620</name>
</gene>
<dbReference type="KEGG" id="gso:PH603_01620"/>
<sequence>MKVDQTPLQLQAQLQRQLQGQIQTDQNAQDRTAARSTVRTPYDGAKQDGSGRALVARDKLSSEDELQAAKQKVQALTGTSTREAPLGRVSAKQEEERRQPLGQIIDIRV</sequence>
<dbReference type="Proteomes" id="UP001217500">
    <property type="component" value="Chromosome"/>
</dbReference>
<feature type="region of interest" description="Disordered" evidence="1">
    <location>
        <begin position="19"/>
        <end position="59"/>
    </location>
</feature>
<evidence type="ECO:0000256" key="1">
    <source>
        <dbReference type="SAM" id="MobiDB-lite"/>
    </source>
</evidence>